<proteinExistence type="predicted"/>
<dbReference type="Proteomes" id="UP001165561">
    <property type="component" value="Unassembled WGS sequence"/>
</dbReference>
<keyword evidence="2" id="KW-1185">Reference proteome</keyword>
<evidence type="ECO:0000313" key="1">
    <source>
        <dbReference type="EMBL" id="MDD9205506.1"/>
    </source>
</evidence>
<dbReference type="Pfam" id="PF19516">
    <property type="entry name" value="DUF6049"/>
    <property type="match status" value="1"/>
</dbReference>
<dbReference type="EMBL" id="JARACI010000525">
    <property type="protein sequence ID" value="MDD9205506.1"/>
    <property type="molecule type" value="Genomic_DNA"/>
</dbReference>
<reference evidence="1" key="1">
    <citation type="submission" date="2023-02" db="EMBL/GenBank/DDBJ databases">
        <title>Georgenia sp.10Sc9-8, isolated from a soil sample collected from the Taklamakan desert.</title>
        <authorList>
            <person name="Liu S."/>
        </authorList>
    </citation>
    <scope>NUCLEOTIDE SEQUENCE</scope>
    <source>
        <strain evidence="1">10Sc9-8</strain>
    </source>
</reference>
<protein>
    <submittedName>
        <fullName evidence="1">DUF6049 family protein</fullName>
    </submittedName>
</protein>
<feature type="non-terminal residue" evidence="1">
    <location>
        <position position="215"/>
    </location>
</feature>
<comment type="caution">
    <text evidence="1">The sequence shown here is derived from an EMBL/GenBank/DDBJ whole genome shotgun (WGS) entry which is preliminary data.</text>
</comment>
<gene>
    <name evidence="1" type="ORF">PU560_03360</name>
</gene>
<accession>A0ABT5TTW7</accession>
<organism evidence="1 2">
    <name type="scientific">Georgenia halotolerans</name>
    <dbReference type="NCBI Taxonomy" id="3028317"/>
    <lineage>
        <taxon>Bacteria</taxon>
        <taxon>Bacillati</taxon>
        <taxon>Actinomycetota</taxon>
        <taxon>Actinomycetes</taxon>
        <taxon>Micrococcales</taxon>
        <taxon>Bogoriellaceae</taxon>
        <taxon>Georgenia</taxon>
    </lineage>
</organism>
<sequence>MRRARPASRRGARSRPRALVALCLGLLLVLPGVAAAGSVGPATDELVVEITEISPAVLRPGDDLTVRGTVANPSDDDVPTAEMRLRMQYSTPISRSMLDRWLDPASGSATHLLAEEEVGVVPAGASRAFAVTLPADELPLSESAAAWGPRGIEVEVIDGDRRTGTDRSFAVWYPDVAVEPTTISVLVPVVPTAGELAQDRDVASASAPRLTALVD</sequence>
<name>A0ABT5TTW7_9MICO</name>
<evidence type="ECO:0000313" key="2">
    <source>
        <dbReference type="Proteomes" id="UP001165561"/>
    </source>
</evidence>
<dbReference type="InterPro" id="IPR046112">
    <property type="entry name" value="DUF6049"/>
</dbReference>